<feature type="compositionally biased region" description="Low complexity" evidence="1">
    <location>
        <begin position="191"/>
        <end position="201"/>
    </location>
</feature>
<reference evidence="2" key="1">
    <citation type="journal article" date="2020" name="Phytopathology">
        <title>Genome Sequence Resources of Colletotrichum truncatum, C. plurivorum, C. musicola, and C. sojae: Four Species Pathogenic to Soybean (Glycine max).</title>
        <authorList>
            <person name="Rogerio F."/>
            <person name="Boufleur T.R."/>
            <person name="Ciampi-Guillardi M."/>
            <person name="Sukno S.A."/>
            <person name="Thon M.R."/>
            <person name="Massola Junior N.S."/>
            <person name="Baroncelli R."/>
        </authorList>
    </citation>
    <scope>NUCLEOTIDE SEQUENCE</scope>
    <source>
        <strain evidence="2">LFN0074</strain>
    </source>
</reference>
<sequence>MLSALRPSHPPTLTRSNRRPLSKKPFSYIISSYLTFRLKAHTYGRPGNCSTDMPKHEKRTPKPSSSSNTRANSTLAVRQASGTHTNESTRSLAREHGGGSEASTASRRSVTVHGTTGVAANIASRSSVGPQSSDPTPAGRTRPSLTPPAYIDSYLEYKKALFIEIFMEKVGEWLDDNVCTLEEANEHDGDSPGSSKSSGSRGIKRAASAGKLVPGTKRQNRGDKEDGEDDDGEGGSAPNRTMKRPKTQDNRKRFACPFFKYNPERFKEHRSCCGPGWLEIHRLKEHLYRHHQLFTCMRCFKGFKSKDLVDDHMRAENICKTRDRASYEADPSDGMDQDTVRQLRARRPGKSDTHDRQNVQEKWYEVYQILFPEENVDHLPSPFGEVDYDTEKNEVSDDMKRQYVRFLRRRVPDMIRKELEAEVSKCFTDINATMLSQLATWINNSAAQCAKIFEYIPSPSQAAAQGDPETSRASSRAASPEMPPVFQSTENIEPWPCAFPLPEDFTFDLDPTFGDPSSLDCYPLPDSTYGSGSAGGSADLQWRY</sequence>
<feature type="compositionally biased region" description="Polar residues" evidence="1">
    <location>
        <begin position="123"/>
        <end position="135"/>
    </location>
</feature>
<comment type="caution">
    <text evidence="2">The sequence shown here is derived from an EMBL/GenBank/DDBJ whole genome shotgun (WGS) entry which is preliminary data.</text>
</comment>
<evidence type="ECO:0000313" key="3">
    <source>
        <dbReference type="Proteomes" id="UP000639643"/>
    </source>
</evidence>
<accession>A0A8H6N7W6</accession>
<protein>
    <recommendedName>
        <fullName evidence="4">C2H2-type domain-containing protein</fullName>
    </recommendedName>
</protein>
<feature type="region of interest" description="Disordered" evidence="1">
    <location>
        <begin position="184"/>
        <end position="248"/>
    </location>
</feature>
<feature type="region of interest" description="Disordered" evidence="1">
    <location>
        <begin position="1"/>
        <end position="20"/>
    </location>
</feature>
<keyword evidence="3" id="KW-1185">Reference proteome</keyword>
<feature type="region of interest" description="Disordered" evidence="1">
    <location>
        <begin position="460"/>
        <end position="487"/>
    </location>
</feature>
<dbReference type="EMBL" id="WIGM01000500">
    <property type="protein sequence ID" value="KAF6823489.1"/>
    <property type="molecule type" value="Genomic_DNA"/>
</dbReference>
<dbReference type="PANTHER" id="PTHR38166:SF1">
    <property type="entry name" value="C2H2-TYPE DOMAIN-CONTAINING PROTEIN"/>
    <property type="match status" value="1"/>
</dbReference>
<gene>
    <name evidence="2" type="ORF">CMUS01_10662</name>
</gene>
<dbReference type="Proteomes" id="UP000639643">
    <property type="component" value="Unassembled WGS sequence"/>
</dbReference>
<evidence type="ECO:0000256" key="1">
    <source>
        <dbReference type="SAM" id="MobiDB-lite"/>
    </source>
</evidence>
<evidence type="ECO:0000313" key="2">
    <source>
        <dbReference type="EMBL" id="KAF6823489.1"/>
    </source>
</evidence>
<dbReference type="AlphaFoldDB" id="A0A8H6N7W6"/>
<feature type="region of interest" description="Disordered" evidence="1">
    <location>
        <begin position="46"/>
        <end position="148"/>
    </location>
</feature>
<evidence type="ECO:0008006" key="4">
    <source>
        <dbReference type="Google" id="ProtNLM"/>
    </source>
</evidence>
<dbReference type="OrthoDB" id="4161727at2759"/>
<feature type="compositionally biased region" description="Polar residues" evidence="1">
    <location>
        <begin position="62"/>
        <end position="91"/>
    </location>
</feature>
<feature type="compositionally biased region" description="Polar residues" evidence="1">
    <location>
        <begin position="101"/>
        <end position="114"/>
    </location>
</feature>
<proteinExistence type="predicted"/>
<dbReference type="PANTHER" id="PTHR38166">
    <property type="entry name" value="C2H2-TYPE DOMAIN-CONTAINING PROTEIN-RELATED"/>
    <property type="match status" value="1"/>
</dbReference>
<organism evidence="2 3">
    <name type="scientific">Colletotrichum musicola</name>
    <dbReference type="NCBI Taxonomy" id="2175873"/>
    <lineage>
        <taxon>Eukaryota</taxon>
        <taxon>Fungi</taxon>
        <taxon>Dikarya</taxon>
        <taxon>Ascomycota</taxon>
        <taxon>Pezizomycotina</taxon>
        <taxon>Sordariomycetes</taxon>
        <taxon>Hypocreomycetidae</taxon>
        <taxon>Glomerellales</taxon>
        <taxon>Glomerellaceae</taxon>
        <taxon>Colletotrichum</taxon>
        <taxon>Colletotrichum orchidearum species complex</taxon>
    </lineage>
</organism>
<name>A0A8H6N7W6_9PEZI</name>